<dbReference type="InterPro" id="IPR034768">
    <property type="entry name" value="4FE4S_WBL"/>
</dbReference>
<keyword evidence="10 12" id="KW-1015">Disulfide bond</keyword>
<evidence type="ECO:0000313" key="15">
    <source>
        <dbReference type="EMBL" id="MCQ4119703.1"/>
    </source>
</evidence>
<evidence type="ECO:0000256" key="6">
    <source>
        <dbReference type="ARBA" id="ARBA00023004"/>
    </source>
</evidence>
<dbReference type="PANTHER" id="PTHR38839">
    <property type="entry name" value="TRANSCRIPTIONAL REGULATOR WHID-RELATED"/>
    <property type="match status" value="1"/>
</dbReference>
<evidence type="ECO:0000256" key="12">
    <source>
        <dbReference type="HAMAP-Rule" id="MF_01479"/>
    </source>
</evidence>
<reference evidence="15 16" key="1">
    <citation type="submission" date="2022-07" db="EMBL/GenBank/DDBJ databases">
        <title>Degradation activity of malathion, p-nitrophenol and potential low-temperature adaptation strategy of Rhodococcus sp. FXJ9.536.</title>
        <authorList>
            <person name="Huang J."/>
            <person name="Huang Y."/>
        </authorList>
    </citation>
    <scope>NUCLEOTIDE SEQUENCE [LARGE SCALE GENOMIC DNA]</scope>
    <source>
        <strain evidence="15 16">FXJ9.536</strain>
    </source>
</reference>
<organism evidence="15 16">
    <name type="scientific">Rhodococcus tibetensis</name>
    <dbReference type="NCBI Taxonomy" id="2965064"/>
    <lineage>
        <taxon>Bacteria</taxon>
        <taxon>Bacillati</taxon>
        <taxon>Actinomycetota</taxon>
        <taxon>Actinomycetes</taxon>
        <taxon>Mycobacteriales</taxon>
        <taxon>Nocardiaceae</taxon>
        <taxon>Rhodococcus</taxon>
    </lineage>
</organism>
<feature type="binding site" evidence="12">
    <location>
        <position position="58"/>
    </location>
    <ligand>
        <name>[4Fe-4S] cluster</name>
        <dbReference type="ChEBI" id="CHEBI:49883"/>
    </ligand>
</feature>
<comment type="similarity">
    <text evidence="2 12">Belongs to the WhiB family.</text>
</comment>
<comment type="cofactor">
    <cofactor evidence="12">
        <name>[4Fe-4S] cluster</name>
        <dbReference type="ChEBI" id="CHEBI:49883"/>
    </cofactor>
    <text evidence="12">Binds 1 [4Fe-4S] cluster per subunit. Following nitrosylation of the [4Fe-4S] cluster binds 1 [4Fe-8(NO)] cluster per subunit.</text>
</comment>
<feature type="binding site" evidence="12">
    <location>
        <position position="67"/>
    </location>
    <ligand>
        <name>[4Fe-4S] cluster</name>
        <dbReference type="ChEBI" id="CHEBI:49883"/>
    </ligand>
</feature>
<dbReference type="InterPro" id="IPR003482">
    <property type="entry name" value="Whib"/>
</dbReference>
<gene>
    <name evidence="12" type="primary">whiB</name>
    <name evidence="15" type="ORF">NOF53_11085</name>
</gene>
<evidence type="ECO:0000256" key="5">
    <source>
        <dbReference type="ARBA" id="ARBA00022723"/>
    </source>
</evidence>
<dbReference type="PANTHER" id="PTHR38839:SF5">
    <property type="entry name" value="TRANSCRIPTIONAL REGULATOR WHID"/>
    <property type="match status" value="1"/>
</dbReference>
<keyword evidence="8 12" id="KW-0805">Transcription regulation</keyword>
<evidence type="ECO:0000256" key="9">
    <source>
        <dbReference type="ARBA" id="ARBA00023125"/>
    </source>
</evidence>
<feature type="binding site" evidence="12">
    <location>
        <position position="61"/>
    </location>
    <ligand>
        <name>[4Fe-4S] cluster</name>
        <dbReference type="ChEBI" id="CHEBI:49883"/>
    </ligand>
</feature>
<feature type="region of interest" description="Disordered" evidence="13">
    <location>
        <begin position="1"/>
        <end position="21"/>
    </location>
</feature>
<keyword evidence="7 12" id="KW-0411">Iron-sulfur</keyword>
<evidence type="ECO:0000256" key="8">
    <source>
        <dbReference type="ARBA" id="ARBA00023015"/>
    </source>
</evidence>
<evidence type="ECO:0000256" key="7">
    <source>
        <dbReference type="ARBA" id="ARBA00023014"/>
    </source>
</evidence>
<keyword evidence="11 12" id="KW-0804">Transcription</keyword>
<dbReference type="Proteomes" id="UP001524501">
    <property type="component" value="Unassembled WGS sequence"/>
</dbReference>
<keyword evidence="9 12" id="KW-0238">DNA-binding</keyword>
<evidence type="ECO:0000256" key="1">
    <source>
        <dbReference type="ARBA" id="ARBA00004496"/>
    </source>
</evidence>
<comment type="subcellular location">
    <subcellularLocation>
        <location evidence="1 12">Cytoplasm</location>
    </subcellularLocation>
</comment>
<dbReference type="HAMAP" id="MF_01479">
    <property type="entry name" value="WhiB"/>
    <property type="match status" value="1"/>
</dbReference>
<feature type="binding site" evidence="12">
    <location>
        <position position="28"/>
    </location>
    <ligand>
        <name>[4Fe-4S] cluster</name>
        <dbReference type="ChEBI" id="CHEBI:49883"/>
    </ligand>
</feature>
<sequence>MLPAGTAPIPASETATTEAVGWQDRATCRGAESSVFFSPDKERGHARARRETRARQICQDCPVLTACRDHAPAAGEPYGIWGGMTETERRRHTRSHRHDDRRPPPPKRQMAPSR</sequence>
<comment type="PTM">
    <text evidence="12">Upon Fe-S cluster removal intramolecular disulfide bonds are formed.</text>
</comment>
<evidence type="ECO:0000313" key="16">
    <source>
        <dbReference type="Proteomes" id="UP001524501"/>
    </source>
</evidence>
<keyword evidence="6 12" id="KW-0408">Iron</keyword>
<evidence type="ECO:0000259" key="14">
    <source>
        <dbReference type="PROSITE" id="PS51674"/>
    </source>
</evidence>
<evidence type="ECO:0000256" key="3">
    <source>
        <dbReference type="ARBA" id="ARBA00022485"/>
    </source>
</evidence>
<comment type="caution">
    <text evidence="15">The sequence shown here is derived from an EMBL/GenBank/DDBJ whole genome shotgun (WGS) entry which is preliminary data.</text>
</comment>
<comment type="function">
    <text evidence="12">Acts as a transcriptional regulator. Probably redox-responsive. The apo- but not holo-form probably binds DNA.</text>
</comment>
<dbReference type="RefSeq" id="WP_255968127.1">
    <property type="nucleotide sequence ID" value="NZ_JANFQF010000007.1"/>
</dbReference>
<feature type="region of interest" description="Disordered" evidence="13">
    <location>
        <begin position="72"/>
        <end position="114"/>
    </location>
</feature>
<evidence type="ECO:0000256" key="4">
    <source>
        <dbReference type="ARBA" id="ARBA00022490"/>
    </source>
</evidence>
<keyword evidence="5 12" id="KW-0479">Metal-binding</keyword>
<proteinExistence type="inferred from homology"/>
<protein>
    <recommendedName>
        <fullName evidence="12">Transcriptional regulator WhiB</fullName>
    </recommendedName>
</protein>
<name>A0ABT1QBQ8_9NOCA</name>
<keyword evidence="4 12" id="KW-0963">Cytoplasm</keyword>
<keyword evidence="16" id="KW-1185">Reference proteome</keyword>
<evidence type="ECO:0000256" key="2">
    <source>
        <dbReference type="ARBA" id="ARBA00006597"/>
    </source>
</evidence>
<evidence type="ECO:0000256" key="10">
    <source>
        <dbReference type="ARBA" id="ARBA00023157"/>
    </source>
</evidence>
<evidence type="ECO:0000256" key="11">
    <source>
        <dbReference type="ARBA" id="ARBA00023163"/>
    </source>
</evidence>
<accession>A0ABT1QBQ8</accession>
<feature type="domain" description="4Fe-4S Wbl-type" evidence="14">
    <location>
        <begin position="27"/>
        <end position="91"/>
    </location>
</feature>
<dbReference type="EMBL" id="JANFQF010000007">
    <property type="protein sequence ID" value="MCQ4119703.1"/>
    <property type="molecule type" value="Genomic_DNA"/>
</dbReference>
<dbReference type="Pfam" id="PF02467">
    <property type="entry name" value="Whib"/>
    <property type="match status" value="1"/>
</dbReference>
<comment type="PTM">
    <text evidence="12">The Fe-S cluster can be nitrosylated by nitric oxide (NO).</text>
</comment>
<dbReference type="PROSITE" id="PS51674">
    <property type="entry name" value="4FE4S_WBL"/>
    <property type="match status" value="1"/>
</dbReference>
<keyword evidence="3 12" id="KW-0004">4Fe-4S</keyword>
<evidence type="ECO:0000256" key="13">
    <source>
        <dbReference type="SAM" id="MobiDB-lite"/>
    </source>
</evidence>